<feature type="compositionally biased region" description="Pro residues" evidence="1">
    <location>
        <begin position="48"/>
        <end position="80"/>
    </location>
</feature>
<sequence length="149" mass="15291">MRIACPSCAAEYEVPDAALAAGPRLLKCARCGHQFQAALPEAAAPEPAMAPSPAPAPDPAPPEAAPPPPAPSADRPPPSRGPTQSMPIDPPLPRLSDAPASPPDRLALAGWIMTLVVVALGTYAGFAFRGEIMEAWPASARLYQALGLS</sequence>
<evidence type="ECO:0000256" key="1">
    <source>
        <dbReference type="SAM" id="MobiDB-lite"/>
    </source>
</evidence>
<comment type="caution">
    <text evidence="4">The sequence shown here is derived from an EMBL/GenBank/DDBJ whole genome shotgun (WGS) entry which is preliminary data.</text>
</comment>
<gene>
    <name evidence="4" type="ORF">G3576_23485</name>
</gene>
<dbReference type="AlphaFoldDB" id="A0A6M1LTV9"/>
<evidence type="ECO:0000259" key="3">
    <source>
        <dbReference type="Pfam" id="PF13717"/>
    </source>
</evidence>
<evidence type="ECO:0000313" key="5">
    <source>
        <dbReference type="Proteomes" id="UP000475385"/>
    </source>
</evidence>
<keyword evidence="5" id="KW-1185">Reference proteome</keyword>
<dbReference type="NCBIfam" id="TIGR02098">
    <property type="entry name" value="MJ0042_CXXC"/>
    <property type="match status" value="1"/>
</dbReference>
<keyword evidence="2" id="KW-0472">Membrane</keyword>
<feature type="region of interest" description="Disordered" evidence="1">
    <location>
        <begin position="42"/>
        <end position="100"/>
    </location>
</feature>
<feature type="domain" description="Zinc finger/thioredoxin putative" evidence="3">
    <location>
        <begin position="1"/>
        <end position="35"/>
    </location>
</feature>
<reference evidence="4 5" key="1">
    <citation type="submission" date="2020-02" db="EMBL/GenBank/DDBJ databases">
        <authorList>
            <person name="Kim H.M."/>
            <person name="Jeon C.O."/>
        </authorList>
    </citation>
    <scope>NUCLEOTIDE SEQUENCE [LARGE SCALE GENOMIC DNA]</scope>
    <source>
        <strain evidence="4 5">PeD5</strain>
    </source>
</reference>
<keyword evidence="2" id="KW-1133">Transmembrane helix</keyword>
<keyword evidence="2" id="KW-0812">Transmembrane</keyword>
<dbReference type="RefSeq" id="WP_164696911.1">
    <property type="nucleotide sequence ID" value="NZ_JAAIKB010000012.1"/>
</dbReference>
<evidence type="ECO:0000256" key="2">
    <source>
        <dbReference type="SAM" id="Phobius"/>
    </source>
</evidence>
<protein>
    <recommendedName>
        <fullName evidence="3">Zinc finger/thioredoxin putative domain-containing protein</fullName>
    </recommendedName>
</protein>
<dbReference type="Pfam" id="PF13717">
    <property type="entry name" value="Zn_ribbon_4"/>
    <property type="match status" value="1"/>
</dbReference>
<name>A0A6M1LTV9_9PROT</name>
<dbReference type="EMBL" id="JAAIKB010000012">
    <property type="protein sequence ID" value="NGM22994.1"/>
    <property type="molecule type" value="Genomic_DNA"/>
</dbReference>
<feature type="transmembrane region" description="Helical" evidence="2">
    <location>
        <begin position="106"/>
        <end position="126"/>
    </location>
</feature>
<dbReference type="Proteomes" id="UP000475385">
    <property type="component" value="Unassembled WGS sequence"/>
</dbReference>
<accession>A0A6M1LTV9</accession>
<dbReference type="Gene3D" id="2.30.30.380">
    <property type="entry name" value="Zn-finger domain of Sec23/24"/>
    <property type="match status" value="1"/>
</dbReference>
<proteinExistence type="predicted"/>
<reference evidence="4 5" key="2">
    <citation type="submission" date="2020-03" db="EMBL/GenBank/DDBJ databases">
        <title>Roseomonas stagni sp. nov., isolated from pond water in Japan.</title>
        <authorList>
            <person name="Furuhata K."/>
            <person name="Miyamoto H."/>
            <person name="Goto K."/>
        </authorList>
    </citation>
    <scope>NUCLEOTIDE SEQUENCE [LARGE SCALE GENOMIC DNA]</scope>
    <source>
        <strain evidence="4 5">PeD5</strain>
    </source>
</reference>
<dbReference type="InterPro" id="IPR011723">
    <property type="entry name" value="Znf/thioredoxin_put"/>
</dbReference>
<organism evidence="4 5">
    <name type="scientific">Falsiroseomonas algicola</name>
    <dbReference type="NCBI Taxonomy" id="2716930"/>
    <lineage>
        <taxon>Bacteria</taxon>
        <taxon>Pseudomonadati</taxon>
        <taxon>Pseudomonadota</taxon>
        <taxon>Alphaproteobacteria</taxon>
        <taxon>Acetobacterales</taxon>
        <taxon>Roseomonadaceae</taxon>
        <taxon>Falsiroseomonas</taxon>
    </lineage>
</organism>
<evidence type="ECO:0000313" key="4">
    <source>
        <dbReference type="EMBL" id="NGM22994.1"/>
    </source>
</evidence>